<reference evidence="3" key="1">
    <citation type="submission" date="2022-11" db="UniProtKB">
        <authorList>
            <consortium name="WormBaseParasite"/>
        </authorList>
    </citation>
    <scope>IDENTIFICATION</scope>
</reference>
<name>A0A914WAE3_9BILA</name>
<evidence type="ECO:0000259" key="1">
    <source>
        <dbReference type="PROSITE" id="PS50209"/>
    </source>
</evidence>
<dbReference type="SUPFAM" id="SSF47986">
    <property type="entry name" value="DEATH domain"/>
    <property type="match status" value="1"/>
</dbReference>
<dbReference type="AlphaFoldDB" id="A0A914WAE3"/>
<proteinExistence type="predicted"/>
<sequence length="92" mass="10419">MHARFKDALSTSLNQLRRDLDLAEILQILQQNNILTNQDKICIQSESCPLGSKRKLVEVLQEKSDSDLICSLEVLRSSGHTDLAQLLEDELQ</sequence>
<accession>A0A914WAE3</accession>
<dbReference type="InterPro" id="IPR011029">
    <property type="entry name" value="DEATH-like_dom_sf"/>
</dbReference>
<evidence type="ECO:0000313" key="3">
    <source>
        <dbReference type="WBParaSite" id="PSAMB.scaffold339size55914.g4804.t1"/>
    </source>
</evidence>
<dbReference type="CDD" id="cd01671">
    <property type="entry name" value="CARD"/>
    <property type="match status" value="1"/>
</dbReference>
<organism evidence="2 3">
    <name type="scientific">Plectus sambesii</name>
    <dbReference type="NCBI Taxonomy" id="2011161"/>
    <lineage>
        <taxon>Eukaryota</taxon>
        <taxon>Metazoa</taxon>
        <taxon>Ecdysozoa</taxon>
        <taxon>Nematoda</taxon>
        <taxon>Chromadorea</taxon>
        <taxon>Plectida</taxon>
        <taxon>Plectina</taxon>
        <taxon>Plectoidea</taxon>
        <taxon>Plectidae</taxon>
        <taxon>Plectus</taxon>
    </lineage>
</organism>
<dbReference type="Gene3D" id="1.10.533.10">
    <property type="entry name" value="Death Domain, Fas"/>
    <property type="match status" value="1"/>
</dbReference>
<dbReference type="WBParaSite" id="PSAMB.scaffold339size55914.g4804.t1">
    <property type="protein sequence ID" value="PSAMB.scaffold339size55914.g4804.t1"/>
    <property type="gene ID" value="PSAMB.scaffold339size55914.g4804"/>
</dbReference>
<feature type="domain" description="CARD" evidence="1">
    <location>
        <begin position="1"/>
        <end position="90"/>
    </location>
</feature>
<keyword evidence="2" id="KW-1185">Reference proteome</keyword>
<dbReference type="GO" id="GO:0042981">
    <property type="term" value="P:regulation of apoptotic process"/>
    <property type="evidence" value="ECO:0007669"/>
    <property type="project" value="InterPro"/>
</dbReference>
<dbReference type="Proteomes" id="UP000887566">
    <property type="component" value="Unplaced"/>
</dbReference>
<dbReference type="PROSITE" id="PS50209">
    <property type="entry name" value="CARD"/>
    <property type="match status" value="1"/>
</dbReference>
<dbReference type="InterPro" id="IPR001315">
    <property type="entry name" value="CARD"/>
</dbReference>
<evidence type="ECO:0000313" key="2">
    <source>
        <dbReference type="Proteomes" id="UP000887566"/>
    </source>
</evidence>
<protein>
    <submittedName>
        <fullName evidence="3">CARD domain-containing protein</fullName>
    </submittedName>
</protein>